<protein>
    <submittedName>
        <fullName evidence="7">ABC transporter ATP-binding protein</fullName>
    </submittedName>
</protein>
<evidence type="ECO:0000256" key="2">
    <source>
        <dbReference type="ARBA" id="ARBA00022448"/>
    </source>
</evidence>
<reference evidence="7" key="1">
    <citation type="submission" date="2020-10" db="EMBL/GenBank/DDBJ databases">
        <title>Phylogeny of dyella-like bacteria.</title>
        <authorList>
            <person name="Fu J."/>
        </authorList>
    </citation>
    <scope>NUCLEOTIDE SEQUENCE</scope>
    <source>
        <strain evidence="7">DHON07</strain>
    </source>
</reference>
<evidence type="ECO:0000256" key="4">
    <source>
        <dbReference type="ARBA" id="ARBA00022840"/>
    </source>
</evidence>
<dbReference type="InterPro" id="IPR027417">
    <property type="entry name" value="P-loop_NTPase"/>
</dbReference>
<dbReference type="Gene3D" id="2.70.50.60">
    <property type="entry name" value="abc- transporter (atp binding component) like domain"/>
    <property type="match status" value="1"/>
</dbReference>
<proteinExistence type="inferred from homology"/>
<evidence type="ECO:0000256" key="5">
    <source>
        <dbReference type="SAM" id="MobiDB-lite"/>
    </source>
</evidence>
<dbReference type="EMBL" id="JADIKF010000040">
    <property type="protein sequence ID" value="MBM7132352.1"/>
    <property type="molecule type" value="Genomic_DNA"/>
</dbReference>
<dbReference type="InterPro" id="IPR050683">
    <property type="entry name" value="Bact_Polysacc_Export_ATP-bd"/>
</dbReference>
<keyword evidence="3" id="KW-0547">Nucleotide-binding</keyword>
<organism evidence="7 8">
    <name type="scientific">Dyella mobilis</name>
    <dbReference type="NCBI Taxonomy" id="1849582"/>
    <lineage>
        <taxon>Bacteria</taxon>
        <taxon>Pseudomonadati</taxon>
        <taxon>Pseudomonadota</taxon>
        <taxon>Gammaproteobacteria</taxon>
        <taxon>Lysobacterales</taxon>
        <taxon>Rhodanobacteraceae</taxon>
        <taxon>Dyella</taxon>
    </lineage>
</organism>
<dbReference type="GO" id="GO:0005524">
    <property type="term" value="F:ATP binding"/>
    <property type="evidence" value="ECO:0007669"/>
    <property type="project" value="UniProtKB-KW"/>
</dbReference>
<dbReference type="PROSITE" id="PS50893">
    <property type="entry name" value="ABC_TRANSPORTER_2"/>
    <property type="match status" value="1"/>
</dbReference>
<dbReference type="RefSeq" id="WP_204633862.1">
    <property type="nucleotide sequence ID" value="NZ_JADIKF010000040.1"/>
</dbReference>
<evidence type="ECO:0000313" key="7">
    <source>
        <dbReference type="EMBL" id="MBM7132352.1"/>
    </source>
</evidence>
<comment type="caution">
    <text evidence="7">The sequence shown here is derived from an EMBL/GenBank/DDBJ whole genome shotgun (WGS) entry which is preliminary data.</text>
</comment>
<dbReference type="PANTHER" id="PTHR46743">
    <property type="entry name" value="TEICHOIC ACIDS EXPORT ATP-BINDING PROTEIN TAGH"/>
    <property type="match status" value="1"/>
</dbReference>
<dbReference type="CDD" id="cd03220">
    <property type="entry name" value="ABC_KpsT_Wzt"/>
    <property type="match status" value="1"/>
</dbReference>
<dbReference type="InterPro" id="IPR015860">
    <property type="entry name" value="ABC_transpr_TagH-like"/>
</dbReference>
<feature type="region of interest" description="Disordered" evidence="5">
    <location>
        <begin position="268"/>
        <end position="288"/>
    </location>
</feature>
<dbReference type="Pfam" id="PF14524">
    <property type="entry name" value="Wzt_C"/>
    <property type="match status" value="1"/>
</dbReference>
<feature type="domain" description="ABC transporter" evidence="6">
    <location>
        <begin position="34"/>
        <end position="260"/>
    </location>
</feature>
<dbReference type="InterPro" id="IPR003439">
    <property type="entry name" value="ABC_transporter-like_ATP-bd"/>
</dbReference>
<keyword evidence="8" id="KW-1185">Reference proteome</keyword>
<keyword evidence="2" id="KW-0813">Transport</keyword>
<evidence type="ECO:0000256" key="1">
    <source>
        <dbReference type="ARBA" id="ARBA00005417"/>
    </source>
</evidence>
<dbReference type="CDD" id="cd10147">
    <property type="entry name" value="Wzt_C-like"/>
    <property type="match status" value="1"/>
</dbReference>
<keyword evidence="4 7" id="KW-0067">ATP-binding</keyword>
<dbReference type="Gene3D" id="3.40.50.300">
    <property type="entry name" value="P-loop containing nucleotide triphosphate hydrolases"/>
    <property type="match status" value="1"/>
</dbReference>
<name>A0ABS2KMH0_9GAMM</name>
<dbReference type="SMART" id="SM00382">
    <property type="entry name" value="AAA"/>
    <property type="match status" value="1"/>
</dbReference>
<dbReference type="InterPro" id="IPR029439">
    <property type="entry name" value="Wzt_C"/>
</dbReference>
<evidence type="ECO:0000313" key="8">
    <source>
        <dbReference type="Proteomes" id="UP001430193"/>
    </source>
</evidence>
<dbReference type="SUPFAM" id="SSF52540">
    <property type="entry name" value="P-loop containing nucleoside triphosphate hydrolases"/>
    <property type="match status" value="1"/>
</dbReference>
<evidence type="ECO:0000259" key="6">
    <source>
        <dbReference type="PROSITE" id="PS50893"/>
    </source>
</evidence>
<evidence type="ECO:0000256" key="3">
    <source>
        <dbReference type="ARBA" id="ARBA00022741"/>
    </source>
</evidence>
<comment type="similarity">
    <text evidence="1">Belongs to the ABC transporter superfamily.</text>
</comment>
<gene>
    <name evidence="7" type="ORF">ISS99_22710</name>
</gene>
<accession>A0ABS2KMH0</accession>
<dbReference type="PANTHER" id="PTHR46743:SF2">
    <property type="entry name" value="TEICHOIC ACIDS EXPORT ATP-BINDING PROTEIN TAGH"/>
    <property type="match status" value="1"/>
</dbReference>
<dbReference type="InterPro" id="IPR003593">
    <property type="entry name" value="AAA+_ATPase"/>
</dbReference>
<sequence length="474" mass="53303">MSSEMLLDDLNIYAERLSKRYEIYAQPADRLKQMLLPRLWRAMGRVEQSYFREFWALRDVSFSVRRGETVGIIGRNGSGKSTLLQMVCNTLHPTEGVVRVHGRIAALLELGAGFNREFTGRENVYLSGLLYGIPEDELRKRFDLIVDFADIGNFIDQPVKTYSSGMYVRLAFAIAAHVDADTLIIDEALSVGDVRFTQKCMRYLREFQKHGTLLFVSHDTTAVINLCSRAIWLDSGRMIMDGAAKDVVEQYLAAQHAADRKSLGDSVALRPGASKTRGEDKPDASGSEVSADVVDSRMDILNGTAQRNLVEVFEFDASNINSEFGAGALRIQDVRLRDEAGVLCRMTYGGELVDIEIEAQVLEPMQRPIFGFFIKDRLGQRLFGDNTYISYHDDLIQAEPGQRLLARFRFRMPILPTGDYSVDAAVATGTQENHTQQHWIHDAFTFKASESTMRHGLVGIPMHTIGIERIEETE</sequence>
<dbReference type="Pfam" id="PF00005">
    <property type="entry name" value="ABC_tran"/>
    <property type="match status" value="1"/>
</dbReference>
<dbReference type="Proteomes" id="UP001430193">
    <property type="component" value="Unassembled WGS sequence"/>
</dbReference>